<dbReference type="AlphaFoldDB" id="A0ABD1LFW8"/>
<dbReference type="EMBL" id="JBGMDY010000009">
    <property type="protein sequence ID" value="KAL2322328.1"/>
    <property type="molecule type" value="Genomic_DNA"/>
</dbReference>
<dbReference type="PANTHER" id="PTHR34456:SF13">
    <property type="entry name" value="REVERSE TRANSCRIPTASE DOMAIN-CONTAINING PROTEIN"/>
    <property type="match status" value="1"/>
</dbReference>
<dbReference type="InterPro" id="IPR008686">
    <property type="entry name" value="RNA_pol_mitovir"/>
</dbReference>
<sequence>MESFDNIVLLPEGIGEDETHVMWEVGEDECGNLAAEVVDVGGKGGEDEVEKVRHGRLARLEGGDEGLRKRRVRAALVRVSGRRVFKYAILGDDVLITDPLVVEQYRLGLQRLGVQISTHQSLISSTGAVEFAKPFLVKDMRVNLSPVSMKALCGFHHPHGYYRF</sequence>
<comment type="caution">
    <text evidence="1">The sequence shown here is derived from an EMBL/GenBank/DDBJ whole genome shotgun (WGS) entry which is preliminary data.</text>
</comment>
<dbReference type="Pfam" id="PF05919">
    <property type="entry name" value="Mitovir_RNA_pol"/>
    <property type="match status" value="1"/>
</dbReference>
<gene>
    <name evidence="1" type="ORF">Fmac_026707</name>
</gene>
<dbReference type="PANTHER" id="PTHR34456">
    <property type="entry name" value="MITOVIRUS RNA-DEPENDENT RNA POLYMERASE"/>
    <property type="match status" value="1"/>
</dbReference>
<name>A0ABD1LFW8_9FABA</name>
<evidence type="ECO:0000313" key="1">
    <source>
        <dbReference type="EMBL" id="KAL2322328.1"/>
    </source>
</evidence>
<dbReference type="Proteomes" id="UP001603857">
    <property type="component" value="Unassembled WGS sequence"/>
</dbReference>
<accession>A0ABD1LFW8</accession>
<keyword evidence="2" id="KW-1185">Reference proteome</keyword>
<organism evidence="1 2">
    <name type="scientific">Flemingia macrophylla</name>
    <dbReference type="NCBI Taxonomy" id="520843"/>
    <lineage>
        <taxon>Eukaryota</taxon>
        <taxon>Viridiplantae</taxon>
        <taxon>Streptophyta</taxon>
        <taxon>Embryophyta</taxon>
        <taxon>Tracheophyta</taxon>
        <taxon>Spermatophyta</taxon>
        <taxon>Magnoliopsida</taxon>
        <taxon>eudicotyledons</taxon>
        <taxon>Gunneridae</taxon>
        <taxon>Pentapetalae</taxon>
        <taxon>rosids</taxon>
        <taxon>fabids</taxon>
        <taxon>Fabales</taxon>
        <taxon>Fabaceae</taxon>
        <taxon>Papilionoideae</taxon>
        <taxon>50 kb inversion clade</taxon>
        <taxon>NPAAA clade</taxon>
        <taxon>indigoferoid/millettioid clade</taxon>
        <taxon>Phaseoleae</taxon>
        <taxon>Flemingia</taxon>
    </lineage>
</organism>
<proteinExistence type="predicted"/>
<evidence type="ECO:0000313" key="2">
    <source>
        <dbReference type="Proteomes" id="UP001603857"/>
    </source>
</evidence>
<protein>
    <submittedName>
        <fullName evidence="1">Uncharacterized protein</fullName>
    </submittedName>
</protein>
<reference evidence="1 2" key="1">
    <citation type="submission" date="2024-08" db="EMBL/GenBank/DDBJ databases">
        <title>Insights into the chromosomal genome structure of Flemingia macrophylla.</title>
        <authorList>
            <person name="Ding Y."/>
            <person name="Zhao Y."/>
            <person name="Bi W."/>
            <person name="Wu M."/>
            <person name="Zhao G."/>
            <person name="Gong Y."/>
            <person name="Li W."/>
            <person name="Zhang P."/>
        </authorList>
    </citation>
    <scope>NUCLEOTIDE SEQUENCE [LARGE SCALE GENOMIC DNA]</scope>
    <source>
        <strain evidence="1">DYQJB</strain>
        <tissue evidence="1">Leaf</tissue>
    </source>
</reference>